<dbReference type="Proteomes" id="UP001472677">
    <property type="component" value="Unassembled WGS sequence"/>
</dbReference>
<evidence type="ECO:0000256" key="3">
    <source>
        <dbReference type="ARBA" id="ARBA00023125"/>
    </source>
</evidence>
<evidence type="ECO:0000259" key="7">
    <source>
        <dbReference type="PROSITE" id="PS50090"/>
    </source>
</evidence>
<feature type="compositionally biased region" description="Basic residues" evidence="6">
    <location>
        <begin position="133"/>
        <end position="143"/>
    </location>
</feature>
<feature type="compositionally biased region" description="Polar residues" evidence="6">
    <location>
        <begin position="152"/>
        <end position="181"/>
    </location>
</feature>
<dbReference type="CDD" id="cd00167">
    <property type="entry name" value="SANT"/>
    <property type="match status" value="1"/>
</dbReference>
<keyword evidence="3" id="KW-0238">DNA-binding</keyword>
<dbReference type="PROSITE" id="PS51294">
    <property type="entry name" value="HTH_MYB"/>
    <property type="match status" value="1"/>
</dbReference>
<dbReference type="InterPro" id="IPR017884">
    <property type="entry name" value="SANT_dom"/>
</dbReference>
<comment type="subcellular location">
    <subcellularLocation>
        <location evidence="1">Nucleus</location>
    </subcellularLocation>
</comment>
<protein>
    <submittedName>
        <fullName evidence="10">Uncharacterized protein</fullName>
    </submittedName>
</protein>
<feature type="region of interest" description="Disordered" evidence="6">
    <location>
        <begin position="120"/>
        <end position="182"/>
    </location>
</feature>
<feature type="region of interest" description="Disordered" evidence="6">
    <location>
        <begin position="45"/>
        <end position="67"/>
    </location>
</feature>
<dbReference type="Gene3D" id="1.10.10.60">
    <property type="entry name" value="Homeodomain-like"/>
    <property type="match status" value="1"/>
</dbReference>
<evidence type="ECO:0000256" key="2">
    <source>
        <dbReference type="ARBA" id="ARBA00023015"/>
    </source>
</evidence>
<dbReference type="InterPro" id="IPR009057">
    <property type="entry name" value="Homeodomain-like_sf"/>
</dbReference>
<dbReference type="InterPro" id="IPR006447">
    <property type="entry name" value="Myb_dom_plants"/>
</dbReference>
<keyword evidence="11" id="KW-1185">Reference proteome</keyword>
<evidence type="ECO:0000256" key="6">
    <source>
        <dbReference type="SAM" id="MobiDB-lite"/>
    </source>
</evidence>
<feature type="domain" description="Myb-like" evidence="7">
    <location>
        <begin position="59"/>
        <end position="109"/>
    </location>
</feature>
<feature type="compositionally biased region" description="Polar residues" evidence="6">
    <location>
        <begin position="15"/>
        <end position="32"/>
    </location>
</feature>
<proteinExistence type="predicted"/>
<evidence type="ECO:0000313" key="10">
    <source>
        <dbReference type="EMBL" id="KAK8530894.1"/>
    </source>
</evidence>
<feature type="domain" description="SANT" evidence="8">
    <location>
        <begin position="62"/>
        <end position="113"/>
    </location>
</feature>
<organism evidence="10 11">
    <name type="scientific">Hibiscus sabdariffa</name>
    <name type="common">roselle</name>
    <dbReference type="NCBI Taxonomy" id="183260"/>
    <lineage>
        <taxon>Eukaryota</taxon>
        <taxon>Viridiplantae</taxon>
        <taxon>Streptophyta</taxon>
        <taxon>Embryophyta</taxon>
        <taxon>Tracheophyta</taxon>
        <taxon>Spermatophyta</taxon>
        <taxon>Magnoliopsida</taxon>
        <taxon>eudicotyledons</taxon>
        <taxon>Gunneridae</taxon>
        <taxon>Pentapetalae</taxon>
        <taxon>rosids</taxon>
        <taxon>malvids</taxon>
        <taxon>Malvales</taxon>
        <taxon>Malvaceae</taxon>
        <taxon>Malvoideae</taxon>
        <taxon>Hibiscus</taxon>
    </lineage>
</organism>
<dbReference type="PANTHER" id="PTHR12802:SF175">
    <property type="entry name" value="PROTEIN REVEILLE 2"/>
    <property type="match status" value="1"/>
</dbReference>
<keyword evidence="5" id="KW-0539">Nucleus</keyword>
<feature type="domain" description="HTH myb-type" evidence="9">
    <location>
        <begin position="59"/>
        <end position="113"/>
    </location>
</feature>
<evidence type="ECO:0000256" key="1">
    <source>
        <dbReference type="ARBA" id="ARBA00004123"/>
    </source>
</evidence>
<name>A0ABR2D6E6_9ROSI</name>
<gene>
    <name evidence="10" type="ORF">V6N12_013393</name>
</gene>
<dbReference type="SUPFAM" id="SSF46689">
    <property type="entry name" value="Homeodomain-like"/>
    <property type="match status" value="1"/>
</dbReference>
<keyword evidence="4" id="KW-0804">Transcription</keyword>
<dbReference type="PROSITE" id="PS51293">
    <property type="entry name" value="SANT"/>
    <property type="match status" value="1"/>
</dbReference>
<accession>A0ABR2D6E6</accession>
<evidence type="ECO:0000259" key="9">
    <source>
        <dbReference type="PROSITE" id="PS51294"/>
    </source>
</evidence>
<evidence type="ECO:0000256" key="4">
    <source>
        <dbReference type="ARBA" id="ARBA00023163"/>
    </source>
</evidence>
<dbReference type="InterPro" id="IPR001005">
    <property type="entry name" value="SANT/Myb"/>
</dbReference>
<keyword evidence="2" id="KW-0805">Transcription regulation</keyword>
<dbReference type="NCBIfam" id="TIGR01557">
    <property type="entry name" value="myb_SHAQKYF"/>
    <property type="match status" value="1"/>
</dbReference>
<dbReference type="PROSITE" id="PS50090">
    <property type="entry name" value="MYB_LIKE"/>
    <property type="match status" value="1"/>
</dbReference>
<dbReference type="SMART" id="SM00717">
    <property type="entry name" value="SANT"/>
    <property type="match status" value="1"/>
</dbReference>
<sequence length="533" mass="59160">MATQGEPKSDRIEDSTSPNTHQSGICCTNGSSQSETLNQLQELYTSNHDHTPKARKPYTISKQREKWTEEEHQKFLEALRLYGRGWRQIEEHVGTKSAVQIRSHAQKFFSKVVRESNGGIEGSIKPIEIPPPRPKRKPVHPYPRKSVDSLKGKSQSTQPERSPSPNQFFKEQDNRSPTSVISDAMGSSAFEQQKGCSSLTSCTTNLQSINTSPIEKETDHATSYLSTEEEKASFSSVNVFGYSAGENIVSMNLNAGFKDFVCAKVDAAPVASSTSIKLFGKTVQVKDSPKPSVGAKDIESQTSETAQEDIVAVSKMLVQALPSTYLDTSLSLGIVIDNISAVPSRANISPYMEFRLDKNDSVESTNDAPLPSWAFHQGLPLCYITSFNQTYTDSGVEEGMREKEILNDRSYSGSDTGSVCELVNRKNSDLVDSKSQHPHPEGKISPRKCSKGFVPYKRCFAERDMSSSVAVSEEQERQRARGPSGGSFDLKRRCCRQLITVVRYVYAFLSWNGPPSVFRIVTVLFGHLRRHKC</sequence>
<evidence type="ECO:0000313" key="11">
    <source>
        <dbReference type="Proteomes" id="UP001472677"/>
    </source>
</evidence>
<evidence type="ECO:0000259" key="8">
    <source>
        <dbReference type="PROSITE" id="PS51293"/>
    </source>
</evidence>
<feature type="region of interest" description="Disordered" evidence="6">
    <location>
        <begin position="1"/>
        <end position="32"/>
    </location>
</feature>
<comment type="caution">
    <text evidence="10">The sequence shown here is derived from an EMBL/GenBank/DDBJ whole genome shotgun (WGS) entry which is preliminary data.</text>
</comment>
<reference evidence="10 11" key="1">
    <citation type="journal article" date="2024" name="G3 (Bethesda)">
        <title>Genome assembly of Hibiscus sabdariffa L. provides insights into metabolisms of medicinal natural products.</title>
        <authorList>
            <person name="Kim T."/>
        </authorList>
    </citation>
    <scope>NUCLEOTIDE SEQUENCE [LARGE SCALE GENOMIC DNA]</scope>
    <source>
        <strain evidence="10">TK-2024</strain>
        <tissue evidence="10">Old leaves</tissue>
    </source>
</reference>
<dbReference type="InterPro" id="IPR017930">
    <property type="entry name" value="Myb_dom"/>
</dbReference>
<dbReference type="PANTHER" id="PTHR12802">
    <property type="entry name" value="SWI/SNF COMPLEX-RELATED"/>
    <property type="match status" value="1"/>
</dbReference>
<dbReference type="EMBL" id="JBBPBM010000035">
    <property type="protein sequence ID" value="KAK8530894.1"/>
    <property type="molecule type" value="Genomic_DNA"/>
</dbReference>
<evidence type="ECO:0000256" key="5">
    <source>
        <dbReference type="ARBA" id="ARBA00023242"/>
    </source>
</evidence>
<dbReference type="Pfam" id="PF00249">
    <property type="entry name" value="Myb_DNA-binding"/>
    <property type="match status" value="1"/>
</dbReference>